<gene>
    <name evidence="3" type="ORF">Q361_111110</name>
</gene>
<reference evidence="3 4" key="1">
    <citation type="submission" date="2018-01" db="EMBL/GenBank/DDBJ databases">
        <title>Genomic Encyclopedia of Type Strains, Phase I: the one thousand microbial genomes (KMG-I) project.</title>
        <authorList>
            <person name="Goeker M."/>
        </authorList>
    </citation>
    <scope>NUCLEOTIDE SEQUENCE [LARGE SCALE GENOMIC DNA]</scope>
    <source>
        <strain evidence="3 4">DSM 17960</strain>
    </source>
</reference>
<keyword evidence="4" id="KW-1185">Reference proteome</keyword>
<dbReference type="CDD" id="cd00158">
    <property type="entry name" value="RHOD"/>
    <property type="match status" value="1"/>
</dbReference>
<dbReference type="PROSITE" id="PS50206">
    <property type="entry name" value="RHODANESE_3"/>
    <property type="match status" value="1"/>
</dbReference>
<sequence>MKTNFLILTLTALLLVNCKQNTESSSTKTATELKVTTIQTIAPAEFAEALSKEPNAQLIDVRSPKEFDSDHLEGAINIDYNSPEFKSEIEKLDKSKPTFVYCLSGGRSASAIQTMKELGFTNLTELEGGMLKWRNSGVQQTAAVEAKGMTKNDFEKLINSDKKVLVDFNATWCGPCRKMGPYLDKMKEEFKGKGIAIVKIDVDENPTLSSELKIDGIPHLMLFENGKKVWENVGYLPEEEVRKHL</sequence>
<dbReference type="SUPFAM" id="SSF52821">
    <property type="entry name" value="Rhodanese/Cell cycle control phosphatase"/>
    <property type="match status" value="1"/>
</dbReference>
<dbReference type="Pfam" id="PF00581">
    <property type="entry name" value="Rhodanese"/>
    <property type="match status" value="1"/>
</dbReference>
<dbReference type="Gene3D" id="3.40.30.10">
    <property type="entry name" value="Glutaredoxin"/>
    <property type="match status" value="1"/>
</dbReference>
<dbReference type="InterPro" id="IPR013766">
    <property type="entry name" value="Thioredoxin_domain"/>
</dbReference>
<dbReference type="PANTHER" id="PTHR45663:SF11">
    <property type="entry name" value="GEO12009P1"/>
    <property type="match status" value="1"/>
</dbReference>
<name>A0A2S4N6P8_9FLAO</name>
<feature type="domain" description="Thioredoxin" evidence="2">
    <location>
        <begin position="135"/>
        <end position="245"/>
    </location>
</feature>
<dbReference type="GO" id="GO:0015035">
    <property type="term" value="F:protein-disulfide reductase activity"/>
    <property type="evidence" value="ECO:0007669"/>
    <property type="project" value="TreeGrafter"/>
</dbReference>
<dbReference type="Pfam" id="PF00085">
    <property type="entry name" value="Thioredoxin"/>
    <property type="match status" value="1"/>
</dbReference>
<dbReference type="OrthoDB" id="9808735at2"/>
<dbReference type="Proteomes" id="UP000237056">
    <property type="component" value="Unassembled WGS sequence"/>
</dbReference>
<dbReference type="InterPro" id="IPR036873">
    <property type="entry name" value="Rhodanese-like_dom_sf"/>
</dbReference>
<dbReference type="PANTHER" id="PTHR45663">
    <property type="entry name" value="GEO12009P1"/>
    <property type="match status" value="1"/>
</dbReference>
<dbReference type="PRINTS" id="PR00421">
    <property type="entry name" value="THIOREDOXIN"/>
</dbReference>
<dbReference type="SUPFAM" id="SSF52833">
    <property type="entry name" value="Thioredoxin-like"/>
    <property type="match status" value="1"/>
</dbReference>
<proteinExistence type="predicted"/>
<evidence type="ECO:0000259" key="2">
    <source>
        <dbReference type="PROSITE" id="PS51352"/>
    </source>
</evidence>
<evidence type="ECO:0000259" key="1">
    <source>
        <dbReference type="PROSITE" id="PS50206"/>
    </source>
</evidence>
<dbReference type="GO" id="GO:0005737">
    <property type="term" value="C:cytoplasm"/>
    <property type="evidence" value="ECO:0007669"/>
    <property type="project" value="TreeGrafter"/>
</dbReference>
<comment type="caution">
    <text evidence="3">The sequence shown here is derived from an EMBL/GenBank/DDBJ whole genome shotgun (WGS) entry which is preliminary data.</text>
</comment>
<evidence type="ECO:0000313" key="3">
    <source>
        <dbReference type="EMBL" id="POS01399.1"/>
    </source>
</evidence>
<organism evidence="3 4">
    <name type="scientific">Flavobacterium croceum DSM 17960</name>
    <dbReference type="NCBI Taxonomy" id="1121886"/>
    <lineage>
        <taxon>Bacteria</taxon>
        <taxon>Pseudomonadati</taxon>
        <taxon>Bacteroidota</taxon>
        <taxon>Flavobacteriia</taxon>
        <taxon>Flavobacteriales</taxon>
        <taxon>Flavobacteriaceae</taxon>
        <taxon>Flavobacterium</taxon>
    </lineage>
</organism>
<dbReference type="SMART" id="SM00450">
    <property type="entry name" value="RHOD"/>
    <property type="match status" value="1"/>
</dbReference>
<protein>
    <submittedName>
        <fullName evidence="3">Thioredoxin</fullName>
    </submittedName>
</protein>
<dbReference type="CDD" id="cd02947">
    <property type="entry name" value="TRX_family"/>
    <property type="match status" value="1"/>
</dbReference>
<dbReference type="RefSeq" id="WP_103726499.1">
    <property type="nucleotide sequence ID" value="NZ_PQNY01000011.1"/>
</dbReference>
<evidence type="ECO:0000313" key="4">
    <source>
        <dbReference type="Proteomes" id="UP000237056"/>
    </source>
</evidence>
<dbReference type="InterPro" id="IPR036249">
    <property type="entry name" value="Thioredoxin-like_sf"/>
</dbReference>
<dbReference type="PROSITE" id="PS51352">
    <property type="entry name" value="THIOREDOXIN_2"/>
    <property type="match status" value="1"/>
</dbReference>
<dbReference type="EMBL" id="PQNY01000011">
    <property type="protein sequence ID" value="POS01399.1"/>
    <property type="molecule type" value="Genomic_DNA"/>
</dbReference>
<accession>A0A2S4N6P8</accession>
<dbReference type="InterPro" id="IPR001763">
    <property type="entry name" value="Rhodanese-like_dom"/>
</dbReference>
<feature type="domain" description="Rhodanese" evidence="1">
    <location>
        <begin position="52"/>
        <end position="142"/>
    </location>
</feature>
<dbReference type="Gene3D" id="3.40.250.10">
    <property type="entry name" value="Rhodanese-like domain"/>
    <property type="match status" value="1"/>
</dbReference>
<dbReference type="AlphaFoldDB" id="A0A2S4N6P8"/>